<dbReference type="GO" id="GO:0016787">
    <property type="term" value="F:hydrolase activity"/>
    <property type="evidence" value="ECO:0007669"/>
    <property type="project" value="UniProtKB-KW"/>
</dbReference>
<evidence type="ECO:0000256" key="2">
    <source>
        <dbReference type="ARBA" id="ARBA00022801"/>
    </source>
</evidence>
<feature type="chain" id="PRO_5035220409" evidence="3">
    <location>
        <begin position="37"/>
        <end position="399"/>
    </location>
</feature>
<dbReference type="SUPFAM" id="SSF53474">
    <property type="entry name" value="alpha/beta-Hydrolases"/>
    <property type="match status" value="2"/>
</dbReference>
<reference evidence="4" key="1">
    <citation type="submission" date="2021-01" db="EMBL/GenBank/DDBJ databases">
        <title>Whole genome shotgun sequence of Virgisporangium aurantiacum NBRC 16421.</title>
        <authorList>
            <person name="Komaki H."/>
            <person name="Tamura T."/>
        </authorList>
    </citation>
    <scope>NUCLEOTIDE SEQUENCE</scope>
    <source>
        <strain evidence="4">NBRC 16421</strain>
    </source>
</reference>
<dbReference type="AlphaFoldDB" id="A0A8J4E2S0"/>
<keyword evidence="5" id="KW-1185">Reference proteome</keyword>
<comment type="caution">
    <text evidence="4">The sequence shown here is derived from an EMBL/GenBank/DDBJ whole genome shotgun (WGS) entry which is preliminary data.</text>
</comment>
<organism evidence="4 5">
    <name type="scientific">Virgisporangium aurantiacum</name>
    <dbReference type="NCBI Taxonomy" id="175570"/>
    <lineage>
        <taxon>Bacteria</taxon>
        <taxon>Bacillati</taxon>
        <taxon>Actinomycetota</taxon>
        <taxon>Actinomycetes</taxon>
        <taxon>Micromonosporales</taxon>
        <taxon>Micromonosporaceae</taxon>
        <taxon>Virgisporangium</taxon>
    </lineage>
</organism>
<evidence type="ECO:0000256" key="1">
    <source>
        <dbReference type="ARBA" id="ARBA00022729"/>
    </source>
</evidence>
<keyword evidence="2" id="KW-0378">Hydrolase</keyword>
<dbReference type="NCBIfam" id="TIGR01840">
    <property type="entry name" value="esterase_phb"/>
    <property type="match status" value="1"/>
</dbReference>
<name>A0A8J4E2S0_9ACTN</name>
<dbReference type="GO" id="GO:0005576">
    <property type="term" value="C:extracellular region"/>
    <property type="evidence" value="ECO:0007669"/>
    <property type="project" value="InterPro"/>
</dbReference>
<protein>
    <submittedName>
        <fullName evidence="4">Feruloyl esterase</fullName>
    </submittedName>
</protein>
<dbReference type="PANTHER" id="PTHR43037">
    <property type="entry name" value="UNNAMED PRODUCT-RELATED"/>
    <property type="match status" value="1"/>
</dbReference>
<dbReference type="Proteomes" id="UP000612585">
    <property type="component" value="Unassembled WGS sequence"/>
</dbReference>
<dbReference type="Gene3D" id="3.40.50.1820">
    <property type="entry name" value="alpha/beta hydrolase"/>
    <property type="match status" value="1"/>
</dbReference>
<dbReference type="EMBL" id="BOPG01000045">
    <property type="protein sequence ID" value="GIJ59289.1"/>
    <property type="molecule type" value="Genomic_DNA"/>
</dbReference>
<keyword evidence="1 3" id="KW-0732">Signal</keyword>
<evidence type="ECO:0000313" key="5">
    <source>
        <dbReference type="Proteomes" id="UP000612585"/>
    </source>
</evidence>
<evidence type="ECO:0000256" key="3">
    <source>
        <dbReference type="SAM" id="SignalP"/>
    </source>
</evidence>
<feature type="signal peptide" evidence="3">
    <location>
        <begin position="1"/>
        <end position="36"/>
    </location>
</feature>
<gene>
    <name evidence="4" type="ORF">Vau01_068050</name>
</gene>
<proteinExistence type="predicted"/>
<dbReference type="InterPro" id="IPR050955">
    <property type="entry name" value="Plant_Biomass_Hydrol_Est"/>
</dbReference>
<accession>A0A8J4E2S0</accession>
<dbReference type="InterPro" id="IPR010126">
    <property type="entry name" value="Esterase_phb"/>
</dbReference>
<dbReference type="PANTHER" id="PTHR43037:SF1">
    <property type="entry name" value="BLL1128 PROTEIN"/>
    <property type="match status" value="1"/>
</dbReference>
<dbReference type="Pfam" id="PF10503">
    <property type="entry name" value="Esterase_PHB"/>
    <property type="match status" value="1"/>
</dbReference>
<sequence>MSVIDGLRSVPFMARSISLLVLLAATLLGPVTPAAAATLTPVSGFGSNPGNLSMYSYRPDGLPSGAPLVVAFHGCGQTATEYFTNSGWRKYADLWRFALVLPQTSSANNSSSCFNWFEPGDQSRGQGEALSVKQMVDHAVANVGVDAGRVFVTGLSAGGAMTAVMLAAYPDVFRGGAVIAGIAYKCATTLTAGVLCLSQRQNRTPQQWGDLARGAFPGYAGRRPVVSIWYGTNDYTVATFNADQLRDQWTNVNGVGQSPTGTQALPGNTVREDYGATVQVYRVSGIGHGTPVDPGGATDQCGTAGAYFLDSICSSFHIGRSWGLDGGVTPPTDPPTTPPAPVCVRASNWAHVRDGRAHDVLGSTYANGSDQAMGLTNVFVTHTLRQTGPNFWVLADSGC</sequence>
<evidence type="ECO:0000313" key="4">
    <source>
        <dbReference type="EMBL" id="GIJ59289.1"/>
    </source>
</evidence>
<dbReference type="InterPro" id="IPR029058">
    <property type="entry name" value="AB_hydrolase_fold"/>
</dbReference>